<keyword evidence="4 10" id="KW-0067">ATP-binding</keyword>
<dbReference type="Proteomes" id="UP001501442">
    <property type="component" value="Unassembled WGS sequence"/>
</dbReference>
<evidence type="ECO:0000256" key="6">
    <source>
        <dbReference type="ARBA" id="ARBA00023136"/>
    </source>
</evidence>
<dbReference type="InterPro" id="IPR003439">
    <property type="entry name" value="ABC_transporter-like_ATP-bd"/>
</dbReference>
<organism evidence="10 11">
    <name type="scientific">Actinoallomurus vinaceus</name>
    <dbReference type="NCBI Taxonomy" id="1080074"/>
    <lineage>
        <taxon>Bacteria</taxon>
        <taxon>Bacillati</taxon>
        <taxon>Actinomycetota</taxon>
        <taxon>Actinomycetes</taxon>
        <taxon>Streptosporangiales</taxon>
        <taxon>Thermomonosporaceae</taxon>
        <taxon>Actinoallomurus</taxon>
    </lineage>
</organism>
<dbReference type="Gene3D" id="3.40.50.300">
    <property type="entry name" value="P-loop containing nucleotide triphosphate hydrolases"/>
    <property type="match status" value="1"/>
</dbReference>
<dbReference type="Pfam" id="PF00664">
    <property type="entry name" value="ABC_membrane"/>
    <property type="match status" value="1"/>
</dbReference>
<dbReference type="Gene3D" id="1.20.1560.10">
    <property type="entry name" value="ABC transporter type 1, transmembrane domain"/>
    <property type="match status" value="1"/>
</dbReference>
<keyword evidence="3" id="KW-0547">Nucleotide-binding</keyword>
<keyword evidence="5 7" id="KW-1133">Transmembrane helix</keyword>
<proteinExistence type="predicted"/>
<name>A0ABP8UWJ8_9ACTN</name>
<accession>A0ABP8UWJ8</accession>
<dbReference type="InterPro" id="IPR011527">
    <property type="entry name" value="ABC1_TM_dom"/>
</dbReference>
<evidence type="ECO:0000259" key="8">
    <source>
        <dbReference type="PROSITE" id="PS50893"/>
    </source>
</evidence>
<dbReference type="SMART" id="SM00382">
    <property type="entry name" value="AAA"/>
    <property type="match status" value="1"/>
</dbReference>
<dbReference type="InterPro" id="IPR039421">
    <property type="entry name" value="Type_1_exporter"/>
</dbReference>
<evidence type="ECO:0000259" key="9">
    <source>
        <dbReference type="PROSITE" id="PS50929"/>
    </source>
</evidence>
<evidence type="ECO:0000256" key="4">
    <source>
        <dbReference type="ARBA" id="ARBA00022840"/>
    </source>
</evidence>
<feature type="transmembrane region" description="Helical" evidence="7">
    <location>
        <begin position="59"/>
        <end position="79"/>
    </location>
</feature>
<evidence type="ECO:0000313" key="10">
    <source>
        <dbReference type="EMBL" id="GAA4640511.1"/>
    </source>
</evidence>
<feature type="transmembrane region" description="Helical" evidence="7">
    <location>
        <begin position="22"/>
        <end position="47"/>
    </location>
</feature>
<dbReference type="EMBL" id="BAABHK010000033">
    <property type="protein sequence ID" value="GAA4640511.1"/>
    <property type="molecule type" value="Genomic_DNA"/>
</dbReference>
<dbReference type="PROSITE" id="PS50929">
    <property type="entry name" value="ABC_TM1F"/>
    <property type="match status" value="1"/>
</dbReference>
<feature type="domain" description="ABC transmembrane type-1" evidence="9">
    <location>
        <begin position="25"/>
        <end position="305"/>
    </location>
</feature>
<dbReference type="InterPro" id="IPR003593">
    <property type="entry name" value="AAA+_ATPase"/>
</dbReference>
<protein>
    <submittedName>
        <fullName evidence="10">ABC transporter ATP-binding protein</fullName>
    </submittedName>
</protein>
<evidence type="ECO:0000313" key="11">
    <source>
        <dbReference type="Proteomes" id="UP001501442"/>
    </source>
</evidence>
<feature type="transmembrane region" description="Helical" evidence="7">
    <location>
        <begin position="143"/>
        <end position="169"/>
    </location>
</feature>
<keyword evidence="2 7" id="KW-0812">Transmembrane</keyword>
<dbReference type="GO" id="GO:0005524">
    <property type="term" value="F:ATP binding"/>
    <property type="evidence" value="ECO:0007669"/>
    <property type="project" value="UniProtKB-KW"/>
</dbReference>
<keyword evidence="11" id="KW-1185">Reference proteome</keyword>
<feature type="domain" description="ABC transporter" evidence="8">
    <location>
        <begin position="341"/>
        <end position="588"/>
    </location>
</feature>
<comment type="subcellular location">
    <subcellularLocation>
        <location evidence="1">Cell membrane</location>
        <topology evidence="1">Multi-pass membrane protein</topology>
    </subcellularLocation>
</comment>
<dbReference type="InterPro" id="IPR027417">
    <property type="entry name" value="P-loop_NTPase"/>
</dbReference>
<reference evidence="11" key="1">
    <citation type="journal article" date="2019" name="Int. J. Syst. Evol. Microbiol.">
        <title>The Global Catalogue of Microorganisms (GCM) 10K type strain sequencing project: providing services to taxonomists for standard genome sequencing and annotation.</title>
        <authorList>
            <consortium name="The Broad Institute Genomics Platform"/>
            <consortium name="The Broad Institute Genome Sequencing Center for Infectious Disease"/>
            <person name="Wu L."/>
            <person name="Ma J."/>
        </authorList>
    </citation>
    <scope>NUCLEOTIDE SEQUENCE [LARGE SCALE GENOMIC DNA]</scope>
    <source>
        <strain evidence="11">JCM 17939</strain>
    </source>
</reference>
<dbReference type="PROSITE" id="PS50893">
    <property type="entry name" value="ABC_TRANSPORTER_2"/>
    <property type="match status" value="1"/>
</dbReference>
<feature type="transmembrane region" description="Helical" evidence="7">
    <location>
        <begin position="279"/>
        <end position="303"/>
    </location>
</feature>
<evidence type="ECO:0000256" key="3">
    <source>
        <dbReference type="ARBA" id="ARBA00022741"/>
    </source>
</evidence>
<dbReference type="InterPro" id="IPR036640">
    <property type="entry name" value="ABC1_TM_sf"/>
</dbReference>
<feature type="transmembrane region" description="Helical" evidence="7">
    <location>
        <begin position="244"/>
        <end position="267"/>
    </location>
</feature>
<evidence type="ECO:0000256" key="7">
    <source>
        <dbReference type="SAM" id="Phobius"/>
    </source>
</evidence>
<sequence>MNVLRAARFLLSLGMRIDRARLARAVVLMLGGYVATPLAALALGRFADDALAHRVGPTLWLAVVTAALLVAQLMMSHFAHLDYFELAETQESRLRTELIELVNGPPGVEHLDSPAFADELGLVRESLFGGPRALEAVLQLTGLVLQTVITGAILIALSPWLALLPLAAVPPVVFARKAQEVFERAREQTAEQIRLNAHLIELATRIESVKELRIVGADRELLRRQETAWRVITERMWRGQAAGAALRSVGQLIFAVGYGGAIFLVIRSAAAGHATIGDLVLVITLAVQVSVQIAGALQLLAVLQSAGKTVERIDSLRAMAAPRAGRRPGRVRPPEAFAHGIAFEHVSFCYPGSDTPVLDDVCLTLPAGRTLALVGENGAGKSTLVKLLCGMYTPTSGRILVDGVDLADLDPAEWRARVATLFQDFYRFEFTLREGIGLGEVARLGDDAALARAIDLARAQRVVEAVPGGLAGFTGRGYGDGAELSGGQWQTVGLARCLMRDRPRLLVLDEPAAALDAAAEHALFDRYASSASAAARDLGGITVLISHRFSTVRMADMITVLAGGRLLENGTHDALMAHGGQYAELFRLQARAYR</sequence>
<keyword evidence="6 7" id="KW-0472">Membrane</keyword>
<dbReference type="RefSeq" id="WP_345444294.1">
    <property type="nucleotide sequence ID" value="NZ_BAABHK010000033.1"/>
</dbReference>
<dbReference type="PANTHER" id="PTHR43394">
    <property type="entry name" value="ATP-DEPENDENT PERMEASE MDL1, MITOCHONDRIAL"/>
    <property type="match status" value="1"/>
</dbReference>
<evidence type="ECO:0000256" key="5">
    <source>
        <dbReference type="ARBA" id="ARBA00022989"/>
    </source>
</evidence>
<comment type="caution">
    <text evidence="10">The sequence shown here is derived from an EMBL/GenBank/DDBJ whole genome shotgun (WGS) entry which is preliminary data.</text>
</comment>
<evidence type="ECO:0000256" key="1">
    <source>
        <dbReference type="ARBA" id="ARBA00004651"/>
    </source>
</evidence>
<evidence type="ECO:0000256" key="2">
    <source>
        <dbReference type="ARBA" id="ARBA00022692"/>
    </source>
</evidence>
<dbReference type="SUPFAM" id="SSF90123">
    <property type="entry name" value="ABC transporter transmembrane region"/>
    <property type="match status" value="1"/>
</dbReference>
<gene>
    <name evidence="10" type="ORF">GCM10023196_106270</name>
</gene>
<dbReference type="Pfam" id="PF00005">
    <property type="entry name" value="ABC_tran"/>
    <property type="match status" value="1"/>
</dbReference>
<dbReference type="SUPFAM" id="SSF52540">
    <property type="entry name" value="P-loop containing nucleoside triphosphate hydrolases"/>
    <property type="match status" value="1"/>
</dbReference>
<dbReference type="PANTHER" id="PTHR43394:SF1">
    <property type="entry name" value="ATP-BINDING CASSETTE SUB-FAMILY B MEMBER 10, MITOCHONDRIAL"/>
    <property type="match status" value="1"/>
</dbReference>